<evidence type="ECO:0000313" key="2">
    <source>
        <dbReference type="EMBL" id="XCD06185.1"/>
    </source>
</evidence>
<protein>
    <submittedName>
        <fullName evidence="2">Uncharacterized protein</fullName>
    </submittedName>
</protein>
<evidence type="ECO:0000313" key="1">
    <source>
        <dbReference type="EMBL" id="XCD03744.1"/>
    </source>
</evidence>
<proteinExistence type="predicted"/>
<dbReference type="EMBL" id="PP511380">
    <property type="protein sequence ID" value="XCD03744.1"/>
    <property type="molecule type" value="Genomic_DNA"/>
</dbReference>
<dbReference type="EMBL" id="PP511642">
    <property type="protein sequence ID" value="XCD06185.1"/>
    <property type="molecule type" value="Genomic_DNA"/>
</dbReference>
<accession>A0AAU8B3Q0</accession>
<sequence>MTEQELIEEANKVLEEINQPLLVPQEERLLWCRPHDTEQEFFDGLAWVLNKRGGQGDAVDRLKCYASLLGVTIGVTKQVKNNVFLGAVLR</sequence>
<name>A0AAU8B3Q0_9CAUD</name>
<organism evidence="2">
    <name type="scientific">Dulem virus 29</name>
    <dbReference type="NCBI Taxonomy" id="3145747"/>
    <lineage>
        <taxon>Viruses</taxon>
        <taxon>Duplodnaviria</taxon>
        <taxon>Heunggongvirae</taxon>
        <taxon>Uroviricota</taxon>
        <taxon>Caudoviricetes</taxon>
    </lineage>
</organism>
<reference evidence="2" key="1">
    <citation type="submission" date="2024-03" db="EMBL/GenBank/DDBJ databases">
        <title>Diverse circular DNA viruses in blood, oral, and fecal samples of captive lemurs.</title>
        <authorList>
            <person name="Paietta E.N."/>
            <person name="Kraberger S."/>
            <person name="Lund M.C."/>
            <person name="Custer J.M."/>
            <person name="Vargas K.M."/>
            <person name="Ehmke E.E."/>
            <person name="Yoder A.D."/>
            <person name="Varsani A."/>
        </authorList>
    </citation>
    <scope>NUCLEOTIDE SEQUENCE</scope>
    <source>
        <strain evidence="1">Duke_21_2</strain>
        <strain evidence="2">Duke_25FS_5</strain>
    </source>
</reference>